<keyword evidence="2" id="KW-1185">Reference proteome</keyword>
<dbReference type="Proteomes" id="UP000831701">
    <property type="component" value="Chromosome 17"/>
</dbReference>
<name>A0ACB8VX74_9TELE</name>
<feature type="non-terminal residue" evidence="1">
    <location>
        <position position="455"/>
    </location>
</feature>
<protein>
    <submittedName>
        <fullName evidence="1">Uncharacterized protein</fullName>
    </submittedName>
</protein>
<sequence>MHSLGSGTQLLERGWSLHYSGVAQVTSRSGQSVACHAICRRHIFGSTQLAWNRPMPSRYYESTWYQFEAVDAKVSMVPVMAATPKTRWWTPEVRDAVRLKKSGHVGLWDFVKGCSVSVRPEQELGLHCRQSAGSRGASGEVCCCCFAVSGVDAAVCASKMTKLQLLNSYLTERLTAVVKEILDVVEDTVTEYREETARTRRENESLRRQLRDILLLEAETEWLRSTRSRLGFVAPEQQACDPEPRPRSEEPDSTLNQPRPPTHEQVVSVQLLSVQSETSPGPVVPTGDKKPSEGWEPVLRSDPQKEAFGKTSPLPSHPTRSPPSASAPKIHIEVPALREEPRAPAPALIKTEPEEFKVTKVEGHTDSLTATVTQFRKRPDADRTVVVRAERHEAPGNKTSSLEKPTVTSDEGAAAGFIPELVHRCPRCGEAFGQPGQQPPPPPGAEEEDLRLRVV</sequence>
<comment type="caution">
    <text evidence="1">The sequence shown here is derived from an EMBL/GenBank/DDBJ whole genome shotgun (WGS) entry which is preliminary data.</text>
</comment>
<accession>A0ACB8VX74</accession>
<reference evidence="1" key="1">
    <citation type="submission" date="2022-04" db="EMBL/GenBank/DDBJ databases">
        <title>Jade perch genome.</title>
        <authorList>
            <person name="Chao B."/>
        </authorList>
    </citation>
    <scope>NUCLEOTIDE SEQUENCE</scope>
    <source>
        <strain evidence="1">CB-2022</strain>
    </source>
</reference>
<evidence type="ECO:0000313" key="1">
    <source>
        <dbReference type="EMBL" id="KAI3359818.1"/>
    </source>
</evidence>
<proteinExistence type="predicted"/>
<evidence type="ECO:0000313" key="2">
    <source>
        <dbReference type="Proteomes" id="UP000831701"/>
    </source>
</evidence>
<gene>
    <name evidence="1" type="ORF">L3Q82_013823</name>
</gene>
<dbReference type="EMBL" id="CM041547">
    <property type="protein sequence ID" value="KAI3359818.1"/>
    <property type="molecule type" value="Genomic_DNA"/>
</dbReference>
<organism evidence="1 2">
    <name type="scientific">Scortum barcoo</name>
    <name type="common">barcoo grunter</name>
    <dbReference type="NCBI Taxonomy" id="214431"/>
    <lineage>
        <taxon>Eukaryota</taxon>
        <taxon>Metazoa</taxon>
        <taxon>Chordata</taxon>
        <taxon>Craniata</taxon>
        <taxon>Vertebrata</taxon>
        <taxon>Euteleostomi</taxon>
        <taxon>Actinopterygii</taxon>
        <taxon>Neopterygii</taxon>
        <taxon>Teleostei</taxon>
        <taxon>Neoteleostei</taxon>
        <taxon>Acanthomorphata</taxon>
        <taxon>Eupercaria</taxon>
        <taxon>Centrarchiformes</taxon>
        <taxon>Terapontoidei</taxon>
        <taxon>Terapontidae</taxon>
        <taxon>Scortum</taxon>
    </lineage>
</organism>